<reference evidence="7" key="2">
    <citation type="journal article" date="2018" name="Biosci. Biotechnol. Biochem.">
        <title>Polysaccharide hydrolase of the hadal zone amphipods Hirondellea gigas.</title>
        <authorList>
            <person name="Kobayashi H."/>
            <person name="Nagahama T."/>
            <person name="Arai W."/>
            <person name="Sasagawa Y."/>
            <person name="Umeda M."/>
            <person name="Hayashi T."/>
            <person name="Nikaido I."/>
            <person name="Watanabe H."/>
            <person name="Oguri K."/>
            <person name="Kitazato H."/>
            <person name="Fujioka K."/>
            <person name="Kido Y."/>
            <person name="Takami H."/>
        </authorList>
    </citation>
    <scope>NUCLEOTIDE SEQUENCE</scope>
    <source>
        <tissue evidence="7">Whole body</tissue>
    </source>
</reference>
<dbReference type="InterPro" id="IPR036322">
    <property type="entry name" value="WD40_repeat_dom_sf"/>
</dbReference>
<dbReference type="SUPFAM" id="SSF50978">
    <property type="entry name" value="WD40 repeat-like"/>
    <property type="match status" value="1"/>
</dbReference>
<protein>
    <submittedName>
        <fullName evidence="7 8">U3 small nucleolar RNA-interacting protein 2-like</fullName>
    </submittedName>
</protein>
<reference evidence="8" key="1">
    <citation type="submission" date="2017-11" db="EMBL/GenBank/DDBJ databases">
        <title>The sensing device of the deep-sea amphipod.</title>
        <authorList>
            <person name="Kobayashi H."/>
            <person name="Nagahama T."/>
            <person name="Arai W."/>
            <person name="Sasagawa Y."/>
            <person name="Umeda M."/>
            <person name="Hayashi T."/>
            <person name="Nikaido I."/>
            <person name="Watanabe H."/>
            <person name="Oguri K."/>
            <person name="Kitazato H."/>
            <person name="Fujioka K."/>
            <person name="Kido Y."/>
            <person name="Takami H."/>
        </authorList>
    </citation>
    <scope>NUCLEOTIDE SEQUENCE</scope>
    <source>
        <tissue evidence="8">Whole body</tissue>
    </source>
</reference>
<name>A0A2P2I4A6_9CRUS</name>
<organism evidence="7">
    <name type="scientific">Hirondellea gigas</name>
    <dbReference type="NCBI Taxonomy" id="1518452"/>
    <lineage>
        <taxon>Eukaryota</taxon>
        <taxon>Metazoa</taxon>
        <taxon>Ecdysozoa</taxon>
        <taxon>Arthropoda</taxon>
        <taxon>Crustacea</taxon>
        <taxon>Multicrustacea</taxon>
        <taxon>Malacostraca</taxon>
        <taxon>Eumalacostraca</taxon>
        <taxon>Peracarida</taxon>
        <taxon>Amphipoda</taxon>
        <taxon>Amphilochidea</taxon>
        <taxon>Lysianassida</taxon>
        <taxon>Lysianassidira</taxon>
        <taxon>Lysianassoidea</taxon>
        <taxon>Lysianassidae</taxon>
        <taxon>Hirondellea</taxon>
    </lineage>
</organism>
<dbReference type="GO" id="GO:0034511">
    <property type="term" value="F:U3 snoRNA binding"/>
    <property type="evidence" value="ECO:0007669"/>
    <property type="project" value="InterPro"/>
</dbReference>
<evidence type="ECO:0000256" key="6">
    <source>
        <dbReference type="SAM" id="MobiDB-lite"/>
    </source>
</evidence>
<dbReference type="GO" id="GO:0032040">
    <property type="term" value="C:small-subunit processome"/>
    <property type="evidence" value="ECO:0007669"/>
    <property type="project" value="TreeGrafter"/>
</dbReference>
<dbReference type="PROSITE" id="PS50082">
    <property type="entry name" value="WD_REPEATS_2"/>
    <property type="match status" value="2"/>
</dbReference>
<dbReference type="Gene3D" id="2.130.10.10">
    <property type="entry name" value="YVTN repeat-like/Quinoprotein amine dehydrogenase"/>
    <property type="match status" value="1"/>
</dbReference>
<dbReference type="InterPro" id="IPR001680">
    <property type="entry name" value="WD40_rpt"/>
</dbReference>
<evidence type="ECO:0000313" key="7">
    <source>
        <dbReference type="EMBL" id="LAB68857.1"/>
    </source>
</evidence>
<dbReference type="EMBL" id="IACF01003233">
    <property type="protein sequence ID" value="LAB68857.1"/>
    <property type="molecule type" value="mRNA"/>
</dbReference>
<evidence type="ECO:0000256" key="5">
    <source>
        <dbReference type="PROSITE-ProRule" id="PRU00221"/>
    </source>
</evidence>
<dbReference type="PANTHER" id="PTHR19865:SF0">
    <property type="entry name" value="U3 SMALL NUCLEOLAR RNA-INTERACTING PROTEIN 2"/>
    <property type="match status" value="1"/>
</dbReference>
<dbReference type="SMART" id="SM00320">
    <property type="entry name" value="WD40"/>
    <property type="match status" value="6"/>
</dbReference>
<dbReference type="Pfam" id="PF00400">
    <property type="entry name" value="WD40"/>
    <property type="match status" value="3"/>
</dbReference>
<evidence type="ECO:0000256" key="4">
    <source>
        <dbReference type="ARBA" id="ARBA00023242"/>
    </source>
</evidence>
<dbReference type="AlphaFoldDB" id="A0A2P2I4A6"/>
<dbReference type="InterPro" id="IPR015943">
    <property type="entry name" value="WD40/YVTN_repeat-like_dom_sf"/>
</dbReference>
<feature type="repeat" description="WD" evidence="5">
    <location>
        <begin position="240"/>
        <end position="281"/>
    </location>
</feature>
<keyword evidence="4" id="KW-0539">Nucleus</keyword>
<feature type="region of interest" description="Disordered" evidence="6">
    <location>
        <begin position="483"/>
        <end position="508"/>
    </location>
</feature>
<evidence type="ECO:0000256" key="1">
    <source>
        <dbReference type="ARBA" id="ARBA00004123"/>
    </source>
</evidence>
<dbReference type="PANTHER" id="PTHR19865">
    <property type="entry name" value="U3 SMALL NUCLEOLAR RNA INTERACTING PROTEIN 2"/>
    <property type="match status" value="1"/>
</dbReference>
<feature type="compositionally biased region" description="Acidic residues" evidence="6">
    <location>
        <begin position="486"/>
        <end position="498"/>
    </location>
</feature>
<evidence type="ECO:0000313" key="8">
    <source>
        <dbReference type="EMBL" id="LAC22513.1"/>
    </source>
</evidence>
<feature type="compositionally biased region" description="Basic and acidic residues" evidence="6">
    <location>
        <begin position="32"/>
        <end position="47"/>
    </location>
</feature>
<sequence>MPFFKSSGPSKAKEQRARKQVKTVPSAKRKISSVDRRLATTLSREEVESSSDDEEVKRWKASQEDDDQHVEDVETAQETKERLAKEFIQELQDHRVQQIEDTVDDVSVQQRLREEVLESEGRLHRKVARQYSTAAENHTTQILRCKKFQWKPITCIAINHTDNSIFSASLTGCIVKYSESGERLGVIKSSHQDPDHTTPRHCKEVLALAVTSDGKYLVSGDGAGLIYVWDAVSLEHITVLKKHRGAVTGLVFQRNSHNLYSCSSDRLVMEWNLEDMAFVDNLGGHSCGVQAVDALYRQSCISCAGADQNVIIYSILEDKQFQFTSKQISIDGVKLLNENTFLTYGQDGSVCLWSTSKKRPIQQLKVVHGNRKSGAKEPHWITALATLVNTDLAATGSSDGLIRLWRVNSAGGGRLHALARIPIPVGVVNSLEFTADGSALVVALACSHKHGRWYVEKTAKNCVLIIKFTGIKIKAPVTRSLVQGDENGEEMSEDEDSEDKLQTYDNGA</sequence>
<keyword evidence="2 5" id="KW-0853">WD repeat</keyword>
<keyword evidence="3" id="KW-0677">Repeat</keyword>
<dbReference type="EMBL" id="IACT01003265">
    <property type="protein sequence ID" value="LAC22513.1"/>
    <property type="molecule type" value="mRNA"/>
</dbReference>
<accession>A0A2P2I4A6</accession>
<dbReference type="InterPro" id="IPR039241">
    <property type="entry name" value="Rrp9-like"/>
</dbReference>
<evidence type="ECO:0000256" key="3">
    <source>
        <dbReference type="ARBA" id="ARBA00022737"/>
    </source>
</evidence>
<proteinExistence type="evidence at transcript level"/>
<evidence type="ECO:0000256" key="2">
    <source>
        <dbReference type="ARBA" id="ARBA00022574"/>
    </source>
</evidence>
<comment type="subcellular location">
    <subcellularLocation>
        <location evidence="1">Nucleus</location>
    </subcellularLocation>
</comment>
<feature type="repeat" description="WD" evidence="5">
    <location>
        <begin position="198"/>
        <end position="239"/>
    </location>
</feature>
<dbReference type="FunFam" id="2.130.10.10:FF:000509">
    <property type="entry name" value="U3 small nucleolar RNA-interacting protein"/>
    <property type="match status" value="1"/>
</dbReference>
<feature type="compositionally biased region" description="Basic residues" evidence="6">
    <location>
        <begin position="18"/>
        <end position="31"/>
    </location>
</feature>
<feature type="region of interest" description="Disordered" evidence="6">
    <location>
        <begin position="1"/>
        <end position="70"/>
    </location>
</feature>